<dbReference type="GO" id="GO:0016020">
    <property type="term" value="C:membrane"/>
    <property type="evidence" value="ECO:0007669"/>
    <property type="project" value="InterPro"/>
</dbReference>
<feature type="domain" description="EamA" evidence="2">
    <location>
        <begin position="181"/>
        <end position="329"/>
    </location>
</feature>
<protein>
    <recommendedName>
        <fullName evidence="2">EamA domain-containing protein</fullName>
    </recommendedName>
</protein>
<organism evidence="3 4">
    <name type="scientific">Euplotes crassus</name>
    <dbReference type="NCBI Taxonomy" id="5936"/>
    <lineage>
        <taxon>Eukaryota</taxon>
        <taxon>Sar</taxon>
        <taxon>Alveolata</taxon>
        <taxon>Ciliophora</taxon>
        <taxon>Intramacronucleata</taxon>
        <taxon>Spirotrichea</taxon>
        <taxon>Hypotrichia</taxon>
        <taxon>Euplotida</taxon>
        <taxon>Euplotidae</taxon>
        <taxon>Moneuplotes</taxon>
    </lineage>
</organism>
<dbReference type="Proteomes" id="UP001295684">
    <property type="component" value="Unassembled WGS sequence"/>
</dbReference>
<keyword evidence="1" id="KW-0812">Transmembrane</keyword>
<sequence>MRSFEVSFAEEKPKKSKNMVVGSIIAIVCLLGTSSILPLADGYQGVSSVLRLIWRWQMLVAYCLPFSIYFWYSQRDQIDIDKVLCKETGVQFFTAAMLWMTASNLLLLSSDYTIVGRAALFGNLGGVFLVGLSLCRAQIVHGLEIWGSVVVVLVAVGMLLGVMDVDESTPSKNNGQTNILYGDILALSSAPFYGFYILVSSKLVAKLPSMIVLNINFLIQLIVILIIYPFFFNMDKFCSFDPHTGLLGWAADKYLFYSLFFVAIFAGIFGIGGYVFTLDYFAPHVVGTIFLLEPVLGQVLGILLGQDNMPGLMTYVGAIGILAGLGMIMRGDFLKRKKEEIEKGKRGKKEDEERMLGG</sequence>
<proteinExistence type="predicted"/>
<dbReference type="AlphaFoldDB" id="A0AAD1XEB3"/>
<reference evidence="3" key="1">
    <citation type="submission" date="2023-07" db="EMBL/GenBank/DDBJ databases">
        <authorList>
            <consortium name="AG Swart"/>
            <person name="Singh M."/>
            <person name="Singh A."/>
            <person name="Seah K."/>
            <person name="Emmerich C."/>
        </authorList>
    </citation>
    <scope>NUCLEOTIDE SEQUENCE</scope>
    <source>
        <strain evidence="3">DP1</strain>
    </source>
</reference>
<keyword evidence="1" id="KW-1133">Transmembrane helix</keyword>
<keyword evidence="1" id="KW-0472">Membrane</keyword>
<dbReference type="PANTHER" id="PTHR22911">
    <property type="entry name" value="ACYL-MALONYL CONDENSING ENZYME-RELATED"/>
    <property type="match status" value="1"/>
</dbReference>
<dbReference type="EMBL" id="CAMPGE010012724">
    <property type="protein sequence ID" value="CAI2371485.1"/>
    <property type="molecule type" value="Genomic_DNA"/>
</dbReference>
<keyword evidence="4" id="KW-1185">Reference proteome</keyword>
<feature type="transmembrane region" description="Helical" evidence="1">
    <location>
        <begin position="114"/>
        <end position="133"/>
    </location>
</feature>
<name>A0AAD1XEB3_EUPCR</name>
<evidence type="ECO:0000313" key="3">
    <source>
        <dbReference type="EMBL" id="CAI2371485.1"/>
    </source>
</evidence>
<evidence type="ECO:0000259" key="2">
    <source>
        <dbReference type="Pfam" id="PF00892"/>
    </source>
</evidence>
<dbReference type="Pfam" id="PF00892">
    <property type="entry name" value="EamA"/>
    <property type="match status" value="1"/>
</dbReference>
<feature type="transmembrane region" description="Helical" evidence="1">
    <location>
        <begin position="254"/>
        <end position="278"/>
    </location>
</feature>
<evidence type="ECO:0000256" key="1">
    <source>
        <dbReference type="SAM" id="Phobius"/>
    </source>
</evidence>
<feature type="transmembrane region" description="Helical" evidence="1">
    <location>
        <begin position="52"/>
        <end position="72"/>
    </location>
</feature>
<feature type="transmembrane region" description="Helical" evidence="1">
    <location>
        <begin position="145"/>
        <end position="163"/>
    </location>
</feature>
<accession>A0AAD1XEB3</accession>
<feature type="transmembrane region" description="Helical" evidence="1">
    <location>
        <begin position="285"/>
        <end position="306"/>
    </location>
</feature>
<gene>
    <name evidence="3" type="ORF">ECRASSUSDP1_LOCUS12808</name>
</gene>
<feature type="transmembrane region" description="Helical" evidence="1">
    <location>
        <begin position="179"/>
        <end position="199"/>
    </location>
</feature>
<evidence type="ECO:0000313" key="4">
    <source>
        <dbReference type="Proteomes" id="UP001295684"/>
    </source>
</evidence>
<comment type="caution">
    <text evidence="3">The sequence shown here is derived from an EMBL/GenBank/DDBJ whole genome shotgun (WGS) entry which is preliminary data.</text>
</comment>
<feature type="transmembrane region" description="Helical" evidence="1">
    <location>
        <begin position="312"/>
        <end position="329"/>
    </location>
</feature>
<dbReference type="InterPro" id="IPR000620">
    <property type="entry name" value="EamA_dom"/>
</dbReference>
<feature type="transmembrane region" description="Helical" evidence="1">
    <location>
        <begin position="20"/>
        <end position="40"/>
    </location>
</feature>
<feature type="transmembrane region" description="Helical" evidence="1">
    <location>
        <begin position="211"/>
        <end position="234"/>
    </location>
</feature>
<feature type="transmembrane region" description="Helical" evidence="1">
    <location>
        <begin position="92"/>
        <end position="108"/>
    </location>
</feature>